<dbReference type="Gene3D" id="3.60.10.10">
    <property type="entry name" value="Endonuclease/exonuclease/phosphatase"/>
    <property type="match status" value="1"/>
</dbReference>
<dbReference type="GO" id="GO:0046872">
    <property type="term" value="F:metal ion binding"/>
    <property type="evidence" value="ECO:0007669"/>
    <property type="project" value="UniProtKB-KW"/>
</dbReference>
<evidence type="ECO:0000256" key="4">
    <source>
        <dbReference type="ARBA" id="ARBA00022722"/>
    </source>
</evidence>
<evidence type="ECO:0000313" key="11">
    <source>
        <dbReference type="Proteomes" id="UP000559256"/>
    </source>
</evidence>
<proteinExistence type="inferred from homology"/>
<keyword evidence="5" id="KW-0479">Metal-binding</keyword>
<dbReference type="PROSITE" id="PS50879">
    <property type="entry name" value="RNASE_H_1"/>
    <property type="match status" value="1"/>
</dbReference>
<evidence type="ECO:0000256" key="6">
    <source>
        <dbReference type="ARBA" id="ARBA00022759"/>
    </source>
</evidence>
<evidence type="ECO:0000256" key="2">
    <source>
        <dbReference type="ARBA" id="ARBA00005300"/>
    </source>
</evidence>
<keyword evidence="7" id="KW-0378">Hydrolase</keyword>
<organism evidence="10 11">
    <name type="scientific">Tetrapyrgos nigripes</name>
    <dbReference type="NCBI Taxonomy" id="182062"/>
    <lineage>
        <taxon>Eukaryota</taxon>
        <taxon>Fungi</taxon>
        <taxon>Dikarya</taxon>
        <taxon>Basidiomycota</taxon>
        <taxon>Agaricomycotina</taxon>
        <taxon>Agaricomycetes</taxon>
        <taxon>Agaricomycetidae</taxon>
        <taxon>Agaricales</taxon>
        <taxon>Marasmiineae</taxon>
        <taxon>Marasmiaceae</taxon>
        <taxon>Tetrapyrgos</taxon>
    </lineage>
</organism>
<evidence type="ECO:0000256" key="5">
    <source>
        <dbReference type="ARBA" id="ARBA00022723"/>
    </source>
</evidence>
<dbReference type="GO" id="GO:0043137">
    <property type="term" value="P:DNA replication, removal of RNA primer"/>
    <property type="evidence" value="ECO:0007669"/>
    <property type="project" value="TreeGrafter"/>
</dbReference>
<dbReference type="EMBL" id="JAACJM010000166">
    <property type="protein sequence ID" value="KAF5341357.1"/>
    <property type="molecule type" value="Genomic_DNA"/>
</dbReference>
<evidence type="ECO:0000256" key="3">
    <source>
        <dbReference type="ARBA" id="ARBA00012180"/>
    </source>
</evidence>
<gene>
    <name evidence="10" type="ORF">D9758_016810</name>
</gene>
<evidence type="ECO:0000313" key="10">
    <source>
        <dbReference type="EMBL" id="KAF5341357.1"/>
    </source>
</evidence>
<feature type="compositionally biased region" description="Basic residues" evidence="8">
    <location>
        <begin position="218"/>
        <end position="228"/>
    </location>
</feature>
<feature type="compositionally biased region" description="Polar residues" evidence="8">
    <location>
        <begin position="72"/>
        <end position="86"/>
    </location>
</feature>
<name>A0A8H5CGC5_9AGAR</name>
<protein>
    <recommendedName>
        <fullName evidence="3">ribonuclease H</fullName>
        <ecNumber evidence="3">3.1.26.4</ecNumber>
    </recommendedName>
</protein>
<dbReference type="Gene3D" id="3.30.420.10">
    <property type="entry name" value="Ribonuclease H-like superfamily/Ribonuclease H"/>
    <property type="match status" value="1"/>
</dbReference>
<comment type="catalytic activity">
    <reaction evidence="1">
        <text>Endonucleolytic cleavage to 5'-phosphomonoester.</text>
        <dbReference type="EC" id="3.1.26.4"/>
    </reaction>
</comment>
<feature type="compositionally biased region" description="Polar residues" evidence="8">
    <location>
        <begin position="196"/>
        <end position="208"/>
    </location>
</feature>
<dbReference type="InterPro" id="IPR002156">
    <property type="entry name" value="RNaseH_domain"/>
</dbReference>
<dbReference type="InterPro" id="IPR050092">
    <property type="entry name" value="RNase_H"/>
</dbReference>
<dbReference type="InterPro" id="IPR005135">
    <property type="entry name" value="Endo/exonuclease/phosphatase"/>
</dbReference>
<dbReference type="SUPFAM" id="SSF53098">
    <property type="entry name" value="Ribonuclease H-like"/>
    <property type="match status" value="1"/>
</dbReference>
<comment type="similarity">
    <text evidence="2">Belongs to the RNase H family.</text>
</comment>
<dbReference type="InterPro" id="IPR012337">
    <property type="entry name" value="RNaseH-like_sf"/>
</dbReference>
<feature type="domain" description="RNase H type-1" evidence="9">
    <location>
        <begin position="1095"/>
        <end position="1243"/>
    </location>
</feature>
<dbReference type="Pfam" id="PF00075">
    <property type="entry name" value="RNase_H"/>
    <property type="match status" value="1"/>
</dbReference>
<dbReference type="CDD" id="cd09076">
    <property type="entry name" value="L1-EN"/>
    <property type="match status" value="1"/>
</dbReference>
<feature type="compositionally biased region" description="Basic and acidic residues" evidence="8">
    <location>
        <begin position="47"/>
        <end position="57"/>
    </location>
</feature>
<evidence type="ECO:0000259" key="9">
    <source>
        <dbReference type="PROSITE" id="PS50879"/>
    </source>
</evidence>
<feature type="region of interest" description="Disordered" evidence="8">
    <location>
        <begin position="1614"/>
        <end position="1671"/>
    </location>
</feature>
<evidence type="ECO:0000256" key="7">
    <source>
        <dbReference type="ARBA" id="ARBA00022801"/>
    </source>
</evidence>
<feature type="region of interest" description="Disordered" evidence="8">
    <location>
        <begin position="1"/>
        <end position="106"/>
    </location>
</feature>
<dbReference type="InterPro" id="IPR036397">
    <property type="entry name" value="RNaseH_sf"/>
</dbReference>
<keyword evidence="4" id="KW-0540">Nuclease</keyword>
<comment type="caution">
    <text evidence="10">The sequence shown here is derived from an EMBL/GenBank/DDBJ whole genome shotgun (WGS) entry which is preliminary data.</text>
</comment>
<accession>A0A8H5CGC5</accession>
<dbReference type="PANTHER" id="PTHR10642:SF26">
    <property type="entry name" value="RIBONUCLEASE H1"/>
    <property type="match status" value="1"/>
</dbReference>
<dbReference type="Proteomes" id="UP000559256">
    <property type="component" value="Unassembled WGS sequence"/>
</dbReference>
<dbReference type="GO" id="GO:0003676">
    <property type="term" value="F:nucleic acid binding"/>
    <property type="evidence" value="ECO:0007669"/>
    <property type="project" value="InterPro"/>
</dbReference>
<keyword evidence="6" id="KW-0255">Endonuclease</keyword>
<feature type="compositionally biased region" description="Acidic residues" evidence="8">
    <location>
        <begin position="1039"/>
        <end position="1051"/>
    </location>
</feature>
<dbReference type="OrthoDB" id="2205812at2759"/>
<dbReference type="PANTHER" id="PTHR10642">
    <property type="entry name" value="RIBONUCLEASE H1"/>
    <property type="match status" value="1"/>
</dbReference>
<dbReference type="SUPFAM" id="SSF56219">
    <property type="entry name" value="DNase I-like"/>
    <property type="match status" value="1"/>
</dbReference>
<dbReference type="CDD" id="cd09280">
    <property type="entry name" value="RNase_HI_eukaryote_like"/>
    <property type="match status" value="1"/>
</dbReference>
<dbReference type="EC" id="3.1.26.4" evidence="3"/>
<reference evidence="10 11" key="1">
    <citation type="journal article" date="2020" name="ISME J.">
        <title>Uncovering the hidden diversity of litter-decomposition mechanisms in mushroom-forming fungi.</title>
        <authorList>
            <person name="Floudas D."/>
            <person name="Bentzer J."/>
            <person name="Ahren D."/>
            <person name="Johansson T."/>
            <person name="Persson P."/>
            <person name="Tunlid A."/>
        </authorList>
    </citation>
    <scope>NUCLEOTIDE SEQUENCE [LARGE SCALE GENOMIC DNA]</scope>
    <source>
        <strain evidence="10 11">CBS 291.85</strain>
    </source>
</reference>
<evidence type="ECO:0000256" key="1">
    <source>
        <dbReference type="ARBA" id="ARBA00000077"/>
    </source>
</evidence>
<evidence type="ECO:0000256" key="8">
    <source>
        <dbReference type="SAM" id="MobiDB-lite"/>
    </source>
</evidence>
<feature type="region of interest" description="Disordered" evidence="8">
    <location>
        <begin position="1713"/>
        <end position="1734"/>
    </location>
</feature>
<dbReference type="Pfam" id="PF03372">
    <property type="entry name" value="Exo_endo_phos"/>
    <property type="match status" value="1"/>
</dbReference>
<keyword evidence="11" id="KW-1185">Reference proteome</keyword>
<dbReference type="GO" id="GO:0004523">
    <property type="term" value="F:RNA-DNA hybrid ribonuclease activity"/>
    <property type="evidence" value="ECO:0007669"/>
    <property type="project" value="UniProtKB-EC"/>
</dbReference>
<sequence length="1734" mass="198119">MGRQCPLPRNYACPLAGEKTGSSEDSRPRARTAFSGLPAPGGVDDSSASHDSDEGNGRKNAVTVSRRVPLSDVTNQQGESAQTNPPAGSAASRPQGYLPQNSNIMSINARPQHVLIDDTPGTEEHREDNIQNSLNNDDMPIRPQSRTIESEEQAPRSLDDQLMESLGMRMDEDSYELSQNRLNQLIDQIEEAVRSRAQQQDTQSQTSVPRPCTNPPRQMRRTTVRTGRRQKETKASIKVASLNIRGYGPNENLEDTKNKWNYINQFVRQKRIGVLLVQEAHMDENRRQTVQGKFSKRLVIRCSADPDSPRAKGGVAIVLNKDLVDARILDETEIIPGRALLVRMHWHKDRNLKILVVYAPNVSSSEGTKNKEFWDKLRIYFERNPNQRPDIMAGDMNVVEAGVIDRLPGRDDPEEAVDALDDFKLSTQLRDGWRDTYPDTKAYTFHQTATGSQSRIDRIYATDPILAASREWKIESTGVPGADHWMVSVLASHTDAPSIGRGRWMIPKHIIKDKTFMQYALRKGLETDVELDRVYTQGRTMDQNAQLIWHHYKTDILQVARKRQRVVMPRTERQLEELRGKLQDVNNDDSLSEAERTELSSTLTSDITILERKQFQDTRKDTATRNRVEGEQISRYWSSLNKENKPRDVIYALKRKDEAAEDDFGDLQNILDEWCAASTAKFNVNKTSIIPIGKEEYRQNVINTRRTVPYQYGTNPYRNILPPNLHIAREREAVRILGAWYGNNISATQIWAPTIEKIDRVLERWAKGSPTMEGRRLITQMFAGGMSQYLTQVQGMPPEVEKRLAKRVSKYIWDEKEKNPVNKDATYLKIKEGGRAVLDIPARNEAIELMWLKRYLNFGPNRPLWAKVADSLLAANTPRSEDHIPITIKQNCFLQSWLTSSSARSTQVPELRRMISVGQKYGLRIEGLAFTRSILRAMPIWHHIQADPRIRRLTNSQASRCLMEKHKVLTVGQAEDIAAPVVSITDQSTPHQRNDRCQCRDCQELRQRDSCTHPHQCMLRAEELLDTLPQKWDPRAEQPEDYEKEPDEDVREENTEVFDYRISTNGDLSDIFRIFTDDADTSNEVLIRKIAPGNEESEKIVATDGSCTNNGQEDARAGAGVFYGHGDPTNQSIRLPKRAENVKIIQSNQAAELVAAMKATEPIAKTVRVKLETDSKYVITHLTKGLRKMEDTGYIDVNNAEIIRTMIAHYRVHEAPIHVKWVKGHNGHEGNEEADTLAGMATTKLTEDQLDLTVPQNLRITGAKLKVLTQRLAYTAIRQRKSAVTPDRPRTRSIITQVKTQTRALFDISPTDSVIWASIRTKDLERKTRYFLWMVANDAYMTGTHWQRTSYTAEAQERAICQHDQKVEDIAHILTGCESPGQELVWELTGKLWDKKGTALNWERPALGTIVGAGLAVFKTPGGTRKMGEERLWRILVAESAYLIWKMRCERVIRKDNTPFTSREIENRWIHMVNERIQLDRRMTSRKYGSKGVSPNLVRATWQGLLMREHTLPDDWVTNTGVLVGRHPTPEATLSPTLSRFLSLAQTAGCPYCDNQVEVHFQYQTLQEQTFLFPFSSDPVYSTIDMNPQSSQDPPCTPERNCQVEHEHLRHIQELQMTSPDQRNRRTFHRHTPSPPSPSPPSSGIRNLFPQAPYPIPGHTAYRDPPPQPDFLTAAQIQFQNHTSAHDHAVEEWRRQEQAEYEERQAEIQLRAQLEEQERQEMAEREERQHVEQA</sequence>
<feature type="region of interest" description="Disordered" evidence="8">
    <location>
        <begin position="194"/>
        <end position="234"/>
    </location>
</feature>
<feature type="region of interest" description="Disordered" evidence="8">
    <location>
        <begin position="118"/>
        <end position="156"/>
    </location>
</feature>
<dbReference type="InterPro" id="IPR036691">
    <property type="entry name" value="Endo/exonu/phosph_ase_sf"/>
</dbReference>
<feature type="region of interest" description="Disordered" evidence="8">
    <location>
        <begin position="1029"/>
        <end position="1052"/>
    </location>
</feature>